<dbReference type="Proteomes" id="UP000821853">
    <property type="component" value="Chromosome 4"/>
</dbReference>
<evidence type="ECO:0000256" key="1">
    <source>
        <dbReference type="ARBA" id="ARBA00004141"/>
    </source>
</evidence>
<dbReference type="OrthoDB" id="442352at2759"/>
<dbReference type="GO" id="GO:0016020">
    <property type="term" value="C:membrane"/>
    <property type="evidence" value="ECO:0007669"/>
    <property type="project" value="UniProtKB-SubCell"/>
</dbReference>
<feature type="transmembrane region" description="Helical" evidence="7">
    <location>
        <begin position="221"/>
        <end position="243"/>
    </location>
</feature>
<protein>
    <recommendedName>
        <fullName evidence="8">Citrate transporter-like domain-containing protein</fullName>
    </recommendedName>
</protein>
<dbReference type="EMBL" id="JABSTR010000006">
    <property type="protein sequence ID" value="KAH9373556.1"/>
    <property type="molecule type" value="Genomic_DNA"/>
</dbReference>
<keyword evidence="3 7" id="KW-0812">Transmembrane</keyword>
<evidence type="ECO:0000256" key="4">
    <source>
        <dbReference type="ARBA" id="ARBA00022989"/>
    </source>
</evidence>
<sequence length="416" mass="46596">MLSPVTMKPVNGRTNAQWFSPQVRTGHTRGNSADVVSSLQQKEDSATVVGINFTSFTAHMAPGALLCLVGAYLLLRLRDPKSLRPHEPPELLELQRELDIWRKAFRSLSEYSRDEKHVKDILERKVKRLERMRSRKVAELRCTEEGFRQNLQLLSDKYKIRNRSLLVKTGIVLGCVIVLFFMQSFPNLHLSLGWIAVLGALMLLVLADLDDLESVMARVEWSTLVFFAALFVVMEALGELQLIYFIGQRTQDWIGALRPQSQLPVAILIVTWVSALASSLMDNIPFTTAMVKVVTGLGTAADGPALVYALAWGACLGGNGTLIGASANVVCAGVAEQHGHRFTFFDFFKRSLPQIVMCCMSSLHLHFSIWKETFMKLPPPCVPRLIFPRVEPSSQLPNFPEKRKAKEENQEKAKCT</sequence>
<reference evidence="9 10" key="1">
    <citation type="journal article" date="2020" name="Cell">
        <title>Large-Scale Comparative Analyses of Tick Genomes Elucidate Their Genetic Diversity and Vector Capacities.</title>
        <authorList>
            <consortium name="Tick Genome and Microbiome Consortium (TIGMIC)"/>
            <person name="Jia N."/>
            <person name="Wang J."/>
            <person name="Shi W."/>
            <person name="Du L."/>
            <person name="Sun Y."/>
            <person name="Zhan W."/>
            <person name="Jiang J.F."/>
            <person name="Wang Q."/>
            <person name="Zhang B."/>
            <person name="Ji P."/>
            <person name="Bell-Sakyi L."/>
            <person name="Cui X.M."/>
            <person name="Yuan T.T."/>
            <person name="Jiang B.G."/>
            <person name="Yang W.F."/>
            <person name="Lam T.T."/>
            <person name="Chang Q.C."/>
            <person name="Ding S.J."/>
            <person name="Wang X.J."/>
            <person name="Zhu J.G."/>
            <person name="Ruan X.D."/>
            <person name="Zhao L."/>
            <person name="Wei J.T."/>
            <person name="Ye R.Z."/>
            <person name="Que T.C."/>
            <person name="Du C.H."/>
            <person name="Zhou Y.H."/>
            <person name="Cheng J.X."/>
            <person name="Dai P.F."/>
            <person name="Guo W.B."/>
            <person name="Han X.H."/>
            <person name="Huang E.J."/>
            <person name="Li L.F."/>
            <person name="Wei W."/>
            <person name="Gao Y.C."/>
            <person name="Liu J.Z."/>
            <person name="Shao H.Z."/>
            <person name="Wang X."/>
            <person name="Wang C.C."/>
            <person name="Yang T.C."/>
            <person name="Huo Q.B."/>
            <person name="Li W."/>
            <person name="Chen H.Y."/>
            <person name="Chen S.E."/>
            <person name="Zhou L.G."/>
            <person name="Ni X.B."/>
            <person name="Tian J.H."/>
            <person name="Sheng Y."/>
            <person name="Liu T."/>
            <person name="Pan Y.S."/>
            <person name="Xia L.Y."/>
            <person name="Li J."/>
            <person name="Zhao F."/>
            <person name="Cao W.C."/>
        </authorList>
    </citation>
    <scope>NUCLEOTIDE SEQUENCE [LARGE SCALE GENOMIC DNA]</scope>
    <source>
        <strain evidence="9">HaeL-2018</strain>
    </source>
</reference>
<evidence type="ECO:0000313" key="10">
    <source>
        <dbReference type="Proteomes" id="UP000821853"/>
    </source>
</evidence>
<dbReference type="AlphaFoldDB" id="A0A9J6GGS3"/>
<dbReference type="PANTHER" id="PTHR43568">
    <property type="entry name" value="P PROTEIN"/>
    <property type="match status" value="1"/>
</dbReference>
<feature type="transmembrane region" description="Helical" evidence="7">
    <location>
        <begin position="263"/>
        <end position="281"/>
    </location>
</feature>
<feature type="transmembrane region" description="Helical" evidence="7">
    <location>
        <begin position="165"/>
        <end position="185"/>
    </location>
</feature>
<evidence type="ECO:0000256" key="2">
    <source>
        <dbReference type="ARBA" id="ARBA00022448"/>
    </source>
</evidence>
<comment type="subcellular location">
    <subcellularLocation>
        <location evidence="1">Membrane</location>
        <topology evidence="1">Multi-pass membrane protein</topology>
    </subcellularLocation>
</comment>
<accession>A0A9J6GGS3</accession>
<evidence type="ECO:0000256" key="3">
    <source>
        <dbReference type="ARBA" id="ARBA00022692"/>
    </source>
</evidence>
<dbReference type="PANTHER" id="PTHR43568:SF1">
    <property type="entry name" value="P PROTEIN"/>
    <property type="match status" value="1"/>
</dbReference>
<keyword evidence="10" id="KW-1185">Reference proteome</keyword>
<evidence type="ECO:0000256" key="5">
    <source>
        <dbReference type="ARBA" id="ARBA00023136"/>
    </source>
</evidence>
<feature type="transmembrane region" description="Helical" evidence="7">
    <location>
        <begin position="191"/>
        <end position="209"/>
    </location>
</feature>
<evidence type="ECO:0000313" key="9">
    <source>
        <dbReference type="EMBL" id="KAH9373556.1"/>
    </source>
</evidence>
<organism evidence="9 10">
    <name type="scientific">Haemaphysalis longicornis</name>
    <name type="common">Bush tick</name>
    <dbReference type="NCBI Taxonomy" id="44386"/>
    <lineage>
        <taxon>Eukaryota</taxon>
        <taxon>Metazoa</taxon>
        <taxon>Ecdysozoa</taxon>
        <taxon>Arthropoda</taxon>
        <taxon>Chelicerata</taxon>
        <taxon>Arachnida</taxon>
        <taxon>Acari</taxon>
        <taxon>Parasitiformes</taxon>
        <taxon>Ixodida</taxon>
        <taxon>Ixodoidea</taxon>
        <taxon>Ixodidae</taxon>
        <taxon>Haemaphysalinae</taxon>
        <taxon>Haemaphysalis</taxon>
    </lineage>
</organism>
<feature type="compositionally biased region" description="Basic and acidic residues" evidence="6">
    <location>
        <begin position="400"/>
        <end position="416"/>
    </location>
</feature>
<proteinExistence type="predicted"/>
<comment type="caution">
    <text evidence="9">The sequence shown here is derived from an EMBL/GenBank/DDBJ whole genome shotgun (WGS) entry which is preliminary data.</text>
</comment>
<keyword evidence="4 7" id="KW-1133">Transmembrane helix</keyword>
<name>A0A9J6GGS3_HAELO</name>
<dbReference type="GO" id="GO:0055085">
    <property type="term" value="P:transmembrane transport"/>
    <property type="evidence" value="ECO:0007669"/>
    <property type="project" value="InterPro"/>
</dbReference>
<gene>
    <name evidence="9" type="ORF">HPB48_014847</name>
</gene>
<dbReference type="Pfam" id="PF03600">
    <property type="entry name" value="CitMHS"/>
    <property type="match status" value="1"/>
</dbReference>
<dbReference type="InterPro" id="IPR004680">
    <property type="entry name" value="Cit_transptr-like_dom"/>
</dbReference>
<evidence type="ECO:0000256" key="7">
    <source>
        <dbReference type="SAM" id="Phobius"/>
    </source>
</evidence>
<dbReference type="InterPro" id="IPR051475">
    <property type="entry name" value="Diverse_Ion_Transporter"/>
</dbReference>
<keyword evidence="5 7" id="KW-0472">Membrane</keyword>
<dbReference type="VEuPathDB" id="VectorBase:HLOH_065191"/>
<feature type="region of interest" description="Disordered" evidence="6">
    <location>
        <begin position="395"/>
        <end position="416"/>
    </location>
</feature>
<feature type="domain" description="Citrate transporter-like" evidence="8">
    <location>
        <begin position="47"/>
        <end position="313"/>
    </location>
</feature>
<feature type="transmembrane region" description="Helical" evidence="7">
    <location>
        <begin position="56"/>
        <end position="75"/>
    </location>
</feature>
<evidence type="ECO:0000259" key="8">
    <source>
        <dbReference type="Pfam" id="PF03600"/>
    </source>
</evidence>
<keyword evidence="2" id="KW-0813">Transport</keyword>
<evidence type="ECO:0000256" key="6">
    <source>
        <dbReference type="SAM" id="MobiDB-lite"/>
    </source>
</evidence>